<organism evidence="2 3">
    <name type="scientific">Corynebacterium canis</name>
    <dbReference type="NCBI Taxonomy" id="679663"/>
    <lineage>
        <taxon>Bacteria</taxon>
        <taxon>Bacillati</taxon>
        <taxon>Actinomycetota</taxon>
        <taxon>Actinomycetes</taxon>
        <taxon>Mycobacteriales</taxon>
        <taxon>Corynebacteriaceae</taxon>
        <taxon>Corynebacterium</taxon>
    </lineage>
</organism>
<dbReference type="AlphaFoldDB" id="A0A5C5TW72"/>
<evidence type="ECO:0000256" key="1">
    <source>
        <dbReference type="SAM" id="Phobius"/>
    </source>
</evidence>
<dbReference type="EMBL" id="VOHM01000041">
    <property type="protein sequence ID" value="TWT17495.1"/>
    <property type="molecule type" value="Genomic_DNA"/>
</dbReference>
<keyword evidence="1" id="KW-0472">Membrane</keyword>
<reference evidence="2 3" key="1">
    <citation type="submission" date="2019-08" db="EMBL/GenBank/DDBJ databases">
        <authorList>
            <person name="Lei W."/>
        </authorList>
    </citation>
    <scope>NUCLEOTIDE SEQUENCE [LARGE SCALE GENOMIC DNA]</scope>
    <source>
        <strain evidence="2 3">CCUG 58627</strain>
    </source>
</reference>
<evidence type="ECO:0000313" key="2">
    <source>
        <dbReference type="EMBL" id="TWT17495.1"/>
    </source>
</evidence>
<sequence length="131" mass="13317">MLLGLSTSCDCCGTPAMDSGSSRNALLALLGELIVVLVLLLVDVMVELTAVLADVVVLADVLVLVADVVVAAVVSSEDVGSRPHAESASGAARAKAIPNLACERVFSIGAAYQWGLRCGLRPGVNNVLSNG</sequence>
<keyword evidence="1" id="KW-0812">Transmembrane</keyword>
<gene>
    <name evidence="2" type="ORF">FRX94_12440</name>
</gene>
<dbReference type="Proteomes" id="UP000320791">
    <property type="component" value="Unassembled WGS sequence"/>
</dbReference>
<protein>
    <submittedName>
        <fullName evidence="2">Uncharacterized protein</fullName>
    </submittedName>
</protein>
<comment type="caution">
    <text evidence="2">The sequence shown here is derived from an EMBL/GenBank/DDBJ whole genome shotgun (WGS) entry which is preliminary data.</text>
</comment>
<accession>A0A5C5TW72</accession>
<feature type="transmembrane region" description="Helical" evidence="1">
    <location>
        <begin position="48"/>
        <end position="74"/>
    </location>
</feature>
<feature type="transmembrane region" description="Helical" evidence="1">
    <location>
        <begin position="25"/>
        <end position="42"/>
    </location>
</feature>
<evidence type="ECO:0000313" key="3">
    <source>
        <dbReference type="Proteomes" id="UP000320791"/>
    </source>
</evidence>
<dbReference type="RefSeq" id="WP_146325665.1">
    <property type="nucleotide sequence ID" value="NZ_BAABLR010000057.1"/>
</dbReference>
<name>A0A5C5TW72_9CORY</name>
<proteinExistence type="predicted"/>
<keyword evidence="1" id="KW-1133">Transmembrane helix</keyword>
<keyword evidence="3" id="KW-1185">Reference proteome</keyword>